<dbReference type="Pfam" id="PF01657">
    <property type="entry name" value="Stress-antifung"/>
    <property type="match status" value="1"/>
</dbReference>
<dbReference type="InterPro" id="IPR051378">
    <property type="entry name" value="Cell2Cell_Antifungal"/>
</dbReference>
<dbReference type="GO" id="GO:0050832">
    <property type="term" value="P:defense response to fungus"/>
    <property type="evidence" value="ECO:0007669"/>
    <property type="project" value="UniProtKB-KW"/>
</dbReference>
<evidence type="ECO:0000256" key="1">
    <source>
        <dbReference type="ARBA" id="ARBA00004251"/>
    </source>
</evidence>
<dbReference type="GO" id="GO:0042742">
    <property type="term" value="P:defense response to bacterium"/>
    <property type="evidence" value="ECO:0007669"/>
    <property type="project" value="UniProtKB-KW"/>
</dbReference>
<evidence type="ECO:0000313" key="17">
    <source>
        <dbReference type="EMBL" id="CAI9115585.1"/>
    </source>
</evidence>
<keyword evidence="8" id="KW-0611">Plant defense</keyword>
<sequence>MRLHVTTTLLLMVALLCSCSTVANSDPDTDINSEGCSPATYSDDDPYGDVVNEALHEVLSVTPHDPKFVHNTIINGDVDNGHFNVFAHGDCNANLSADDCTTCMEAAYNDIITLCNNHFGGIIGMVDCSIYYVVQFNTS</sequence>
<comment type="subcellular location">
    <subcellularLocation>
        <location evidence="13">Cell junction</location>
        <location evidence="13">Plasmodesma</location>
    </subcellularLocation>
    <subcellularLocation>
        <location evidence="1">Cell membrane</location>
        <topology evidence="1">Single-pass type I membrane protein</topology>
    </subcellularLocation>
</comment>
<keyword evidence="2" id="KW-0929">Antimicrobial</keyword>
<dbReference type="InterPro" id="IPR002902">
    <property type="entry name" value="GNK2"/>
</dbReference>
<dbReference type="PANTHER" id="PTHR32080">
    <property type="entry name" value="ANTIFUNGAL PROTEIN GINKBILOBIN-2-LIKE"/>
    <property type="match status" value="1"/>
</dbReference>
<evidence type="ECO:0000256" key="3">
    <source>
        <dbReference type="ARBA" id="ARBA00022577"/>
    </source>
</evidence>
<keyword evidence="4" id="KW-0945">Host-virus interaction</keyword>
<feature type="chain" id="PRO_5043874981" evidence="15">
    <location>
        <begin position="26"/>
        <end position="139"/>
    </location>
</feature>
<comment type="similarity">
    <text evidence="14">Belongs to the cysteine-rich repeat secretory protein family. Plasmodesmata-located proteins (PDLD) subfamily.</text>
</comment>
<evidence type="ECO:0000259" key="16">
    <source>
        <dbReference type="Pfam" id="PF01657"/>
    </source>
</evidence>
<dbReference type="Proteomes" id="UP001161247">
    <property type="component" value="Chromosome 8"/>
</dbReference>
<dbReference type="GO" id="GO:0005537">
    <property type="term" value="F:D-mannose binding"/>
    <property type="evidence" value="ECO:0007669"/>
    <property type="project" value="UniProtKB-KW"/>
</dbReference>
<evidence type="ECO:0000313" key="18">
    <source>
        <dbReference type="Proteomes" id="UP001161247"/>
    </source>
</evidence>
<evidence type="ECO:0000256" key="2">
    <source>
        <dbReference type="ARBA" id="ARBA00022529"/>
    </source>
</evidence>
<dbReference type="GO" id="GO:0031640">
    <property type="term" value="P:killing of cells of another organism"/>
    <property type="evidence" value="ECO:0007669"/>
    <property type="project" value="UniProtKB-KW"/>
</dbReference>
<keyword evidence="11" id="KW-0465">Mannose-binding</keyword>
<evidence type="ECO:0000256" key="7">
    <source>
        <dbReference type="ARBA" id="ARBA00022737"/>
    </source>
</evidence>
<organism evidence="17 18">
    <name type="scientific">Oldenlandia corymbosa var. corymbosa</name>
    <dbReference type="NCBI Taxonomy" id="529605"/>
    <lineage>
        <taxon>Eukaryota</taxon>
        <taxon>Viridiplantae</taxon>
        <taxon>Streptophyta</taxon>
        <taxon>Embryophyta</taxon>
        <taxon>Tracheophyta</taxon>
        <taxon>Spermatophyta</taxon>
        <taxon>Magnoliopsida</taxon>
        <taxon>eudicotyledons</taxon>
        <taxon>Gunneridae</taxon>
        <taxon>Pentapetalae</taxon>
        <taxon>asterids</taxon>
        <taxon>lamiids</taxon>
        <taxon>Gentianales</taxon>
        <taxon>Rubiaceae</taxon>
        <taxon>Rubioideae</taxon>
        <taxon>Spermacoceae</taxon>
        <taxon>Hedyotis-Oldenlandia complex</taxon>
        <taxon>Oldenlandia</taxon>
    </lineage>
</organism>
<proteinExistence type="inferred from homology"/>
<evidence type="ECO:0000256" key="8">
    <source>
        <dbReference type="ARBA" id="ARBA00022821"/>
    </source>
</evidence>
<dbReference type="AlphaFoldDB" id="A0AAV1E7H8"/>
<evidence type="ECO:0000256" key="11">
    <source>
        <dbReference type="ARBA" id="ARBA00023035"/>
    </source>
</evidence>
<feature type="signal peptide" evidence="15">
    <location>
        <begin position="1"/>
        <end position="25"/>
    </location>
</feature>
<keyword evidence="7" id="KW-0677">Repeat</keyword>
<evidence type="ECO:0000256" key="4">
    <source>
        <dbReference type="ARBA" id="ARBA00022581"/>
    </source>
</evidence>
<protein>
    <submittedName>
        <fullName evidence="17">OLC1v1016520C1</fullName>
    </submittedName>
</protein>
<keyword evidence="12" id="KW-1015">Disulfide bond</keyword>
<accession>A0AAV1E7H8</accession>
<dbReference type="PANTHER" id="PTHR32080:SF54">
    <property type="entry name" value="GNK2-HOMOLOGOUS DOMAIN-CONTAINING PROTEIN"/>
    <property type="match status" value="1"/>
</dbReference>
<feature type="domain" description="Gnk2-homologous" evidence="16">
    <location>
        <begin position="36"/>
        <end position="132"/>
    </location>
</feature>
<dbReference type="GO" id="GO:0009506">
    <property type="term" value="C:plasmodesma"/>
    <property type="evidence" value="ECO:0007669"/>
    <property type="project" value="UniProtKB-SubCell"/>
</dbReference>
<evidence type="ECO:0000256" key="10">
    <source>
        <dbReference type="ARBA" id="ARBA00023022"/>
    </source>
</evidence>
<keyword evidence="9" id="KW-0965">Cell junction</keyword>
<keyword evidence="10" id="KW-0044">Antibiotic</keyword>
<keyword evidence="3" id="KW-0295">Fungicide</keyword>
<evidence type="ECO:0000256" key="5">
    <source>
        <dbReference type="ARBA" id="ARBA00022729"/>
    </source>
</evidence>
<keyword evidence="6" id="KW-0430">Lectin</keyword>
<evidence type="ECO:0000256" key="15">
    <source>
        <dbReference type="SAM" id="SignalP"/>
    </source>
</evidence>
<keyword evidence="5 15" id="KW-0732">Signal</keyword>
<evidence type="ECO:0000256" key="6">
    <source>
        <dbReference type="ARBA" id="ARBA00022734"/>
    </source>
</evidence>
<evidence type="ECO:0000256" key="9">
    <source>
        <dbReference type="ARBA" id="ARBA00022949"/>
    </source>
</evidence>
<keyword evidence="18" id="KW-1185">Reference proteome</keyword>
<dbReference type="Gene3D" id="3.30.430.20">
    <property type="entry name" value="Gnk2 domain, C-X8-C-X2-C motif"/>
    <property type="match status" value="1"/>
</dbReference>
<dbReference type="GO" id="GO:0005886">
    <property type="term" value="C:plasma membrane"/>
    <property type="evidence" value="ECO:0007669"/>
    <property type="project" value="UniProtKB-SubCell"/>
</dbReference>
<evidence type="ECO:0000256" key="14">
    <source>
        <dbReference type="ARBA" id="ARBA00038393"/>
    </source>
</evidence>
<dbReference type="EMBL" id="OX459125">
    <property type="protein sequence ID" value="CAI9115585.1"/>
    <property type="molecule type" value="Genomic_DNA"/>
</dbReference>
<gene>
    <name evidence="17" type="ORF">OLC1_LOCUS22083</name>
</gene>
<name>A0AAV1E7H8_OLDCO</name>
<evidence type="ECO:0000256" key="12">
    <source>
        <dbReference type="ARBA" id="ARBA00023157"/>
    </source>
</evidence>
<dbReference type="CDD" id="cd23509">
    <property type="entry name" value="Gnk2-like"/>
    <property type="match status" value="1"/>
</dbReference>
<reference evidence="17" key="1">
    <citation type="submission" date="2023-03" db="EMBL/GenBank/DDBJ databases">
        <authorList>
            <person name="Julca I."/>
        </authorList>
    </citation>
    <scope>NUCLEOTIDE SEQUENCE</scope>
</reference>
<evidence type="ECO:0000256" key="13">
    <source>
        <dbReference type="ARBA" id="ARBA00024184"/>
    </source>
</evidence>
<dbReference type="InterPro" id="IPR038408">
    <property type="entry name" value="GNK2_sf"/>
</dbReference>